<gene>
    <name evidence="1" type="ORF">GCM10023186_22260</name>
</gene>
<accession>A0ABP8IZJ9</accession>
<dbReference type="EMBL" id="BAABHA010000004">
    <property type="protein sequence ID" value="GAA4382177.1"/>
    <property type="molecule type" value="Genomic_DNA"/>
</dbReference>
<sequence>MAGLRPPSAPRVRTALVALKPSDYAEAPTTWAPGLGLDSVHLGLNVADKCQAHGHISLDPARLLNYLLALLPDPDSPEPPDPGVSGVWVWGADALLAKLSEAERAIFWEQFFGKPTYLPPLVLALPSNMLGRFGPANPATTWGPQRFLLLA</sequence>
<comment type="caution">
    <text evidence="1">The sequence shown here is derived from an EMBL/GenBank/DDBJ whole genome shotgun (WGS) entry which is preliminary data.</text>
</comment>
<name>A0ABP8IZJ9_9BACT</name>
<evidence type="ECO:0000313" key="1">
    <source>
        <dbReference type="EMBL" id="GAA4382177.1"/>
    </source>
</evidence>
<evidence type="ECO:0000313" key="2">
    <source>
        <dbReference type="Proteomes" id="UP001500454"/>
    </source>
</evidence>
<dbReference type="Proteomes" id="UP001500454">
    <property type="component" value="Unassembled WGS sequence"/>
</dbReference>
<protein>
    <submittedName>
        <fullName evidence="1">Uncharacterized protein</fullName>
    </submittedName>
</protein>
<reference evidence="2" key="1">
    <citation type="journal article" date="2019" name="Int. J. Syst. Evol. Microbiol.">
        <title>The Global Catalogue of Microorganisms (GCM) 10K type strain sequencing project: providing services to taxonomists for standard genome sequencing and annotation.</title>
        <authorList>
            <consortium name="The Broad Institute Genomics Platform"/>
            <consortium name="The Broad Institute Genome Sequencing Center for Infectious Disease"/>
            <person name="Wu L."/>
            <person name="Ma J."/>
        </authorList>
    </citation>
    <scope>NUCLEOTIDE SEQUENCE [LARGE SCALE GENOMIC DNA]</scope>
    <source>
        <strain evidence="2">JCM 17924</strain>
    </source>
</reference>
<keyword evidence="2" id="KW-1185">Reference proteome</keyword>
<organism evidence="1 2">
    <name type="scientific">Hymenobacter koreensis</name>
    <dbReference type="NCBI Taxonomy" id="1084523"/>
    <lineage>
        <taxon>Bacteria</taxon>
        <taxon>Pseudomonadati</taxon>
        <taxon>Bacteroidota</taxon>
        <taxon>Cytophagia</taxon>
        <taxon>Cytophagales</taxon>
        <taxon>Hymenobacteraceae</taxon>
        <taxon>Hymenobacter</taxon>
    </lineage>
</organism>
<proteinExistence type="predicted"/>